<evidence type="ECO:0000313" key="4">
    <source>
        <dbReference type="Proteomes" id="UP001596977"/>
    </source>
</evidence>
<feature type="region of interest" description="Disordered" evidence="1">
    <location>
        <begin position="99"/>
        <end position="131"/>
    </location>
</feature>
<name>A0ABW3H4B6_9SPHN</name>
<keyword evidence="2" id="KW-1133">Transmembrane helix</keyword>
<evidence type="ECO:0000313" key="3">
    <source>
        <dbReference type="EMBL" id="MFD0946288.1"/>
    </source>
</evidence>
<keyword evidence="2" id="KW-0812">Transmembrane</keyword>
<feature type="transmembrane region" description="Helical" evidence="2">
    <location>
        <begin position="25"/>
        <end position="46"/>
    </location>
</feature>
<accession>A0ABW3H4B6</accession>
<sequence length="131" mass="13927">MVAAAAWIAAALVRRNVPAAWARPIAWALLAIAAALLAWLAVALALRAITGAHDARQAADQRQEQIERIGEADGDQLRRDQQAEAAQANLQGAIENAIEANPEAAGRAGGPASNAALRELRERQQRAAERR</sequence>
<comment type="caution">
    <text evidence="3">The sequence shown here is derived from an EMBL/GenBank/DDBJ whole genome shotgun (WGS) entry which is preliminary data.</text>
</comment>
<dbReference type="EMBL" id="JBHTJG010000003">
    <property type="protein sequence ID" value="MFD0946288.1"/>
    <property type="molecule type" value="Genomic_DNA"/>
</dbReference>
<keyword evidence="2" id="KW-0472">Membrane</keyword>
<proteinExistence type="predicted"/>
<feature type="compositionally biased region" description="Basic and acidic residues" evidence="1">
    <location>
        <begin position="56"/>
        <end position="82"/>
    </location>
</feature>
<keyword evidence="4" id="KW-1185">Reference proteome</keyword>
<feature type="compositionally biased region" description="Basic and acidic residues" evidence="1">
    <location>
        <begin position="118"/>
        <end position="131"/>
    </location>
</feature>
<gene>
    <name evidence="3" type="ORF">ACFQ1E_08070</name>
</gene>
<feature type="region of interest" description="Disordered" evidence="1">
    <location>
        <begin position="56"/>
        <end position="85"/>
    </location>
</feature>
<dbReference type="Proteomes" id="UP001596977">
    <property type="component" value="Unassembled WGS sequence"/>
</dbReference>
<dbReference type="RefSeq" id="WP_264943660.1">
    <property type="nucleotide sequence ID" value="NZ_JAPDRA010000003.1"/>
</dbReference>
<evidence type="ECO:0000256" key="2">
    <source>
        <dbReference type="SAM" id="Phobius"/>
    </source>
</evidence>
<organism evidence="3 4">
    <name type="scientific">Sphingomonas canadensis</name>
    <dbReference type="NCBI Taxonomy" id="1219257"/>
    <lineage>
        <taxon>Bacteria</taxon>
        <taxon>Pseudomonadati</taxon>
        <taxon>Pseudomonadota</taxon>
        <taxon>Alphaproteobacteria</taxon>
        <taxon>Sphingomonadales</taxon>
        <taxon>Sphingomonadaceae</taxon>
        <taxon>Sphingomonas</taxon>
    </lineage>
</organism>
<evidence type="ECO:0000256" key="1">
    <source>
        <dbReference type="SAM" id="MobiDB-lite"/>
    </source>
</evidence>
<protein>
    <submittedName>
        <fullName evidence="3">Uncharacterized protein</fullName>
    </submittedName>
</protein>
<reference evidence="4" key="1">
    <citation type="journal article" date="2019" name="Int. J. Syst. Evol. Microbiol.">
        <title>The Global Catalogue of Microorganisms (GCM) 10K type strain sequencing project: providing services to taxonomists for standard genome sequencing and annotation.</title>
        <authorList>
            <consortium name="The Broad Institute Genomics Platform"/>
            <consortium name="The Broad Institute Genome Sequencing Center for Infectious Disease"/>
            <person name="Wu L."/>
            <person name="Ma J."/>
        </authorList>
    </citation>
    <scope>NUCLEOTIDE SEQUENCE [LARGE SCALE GENOMIC DNA]</scope>
    <source>
        <strain evidence="4">CCUG 62982</strain>
    </source>
</reference>